<feature type="transmembrane region" description="Helical" evidence="2">
    <location>
        <begin position="7"/>
        <end position="30"/>
    </location>
</feature>
<keyword evidence="2" id="KW-0812">Transmembrane</keyword>
<evidence type="ECO:0000259" key="3">
    <source>
        <dbReference type="Pfam" id="PF02470"/>
    </source>
</evidence>
<proteinExistence type="predicted"/>
<dbReference type="InterPro" id="IPR024516">
    <property type="entry name" value="Mce_C"/>
</dbReference>
<feature type="domain" description="Mce/MlaD" evidence="3">
    <location>
        <begin position="40"/>
        <end position="114"/>
    </location>
</feature>
<name>A0A101A524_9MYCO</name>
<accession>A0A101A524</accession>
<feature type="region of interest" description="Disordered" evidence="1">
    <location>
        <begin position="448"/>
        <end position="471"/>
    </location>
</feature>
<dbReference type="InterPro" id="IPR003399">
    <property type="entry name" value="Mce/MlaD"/>
</dbReference>
<dbReference type="Pfam" id="PF02470">
    <property type="entry name" value="MlaD"/>
    <property type="match status" value="1"/>
</dbReference>
<dbReference type="EMBL" id="LQIR01000025">
    <property type="protein sequence ID" value="KUI13840.1"/>
    <property type="molecule type" value="Genomic_DNA"/>
</dbReference>
<feature type="domain" description="Mammalian cell entry C-terminal" evidence="4">
    <location>
        <begin position="120"/>
        <end position="293"/>
    </location>
</feature>
<dbReference type="RefSeq" id="WP_064397615.1">
    <property type="nucleotide sequence ID" value="NZ_LQIR01000025.1"/>
</dbReference>
<evidence type="ECO:0000256" key="2">
    <source>
        <dbReference type="SAM" id="Phobius"/>
    </source>
</evidence>
<dbReference type="GO" id="GO:0005576">
    <property type="term" value="C:extracellular region"/>
    <property type="evidence" value="ECO:0007669"/>
    <property type="project" value="TreeGrafter"/>
</dbReference>
<dbReference type="NCBIfam" id="TIGR00996">
    <property type="entry name" value="Mtu_fam_mce"/>
    <property type="match status" value="1"/>
</dbReference>
<dbReference type="Pfam" id="PF11887">
    <property type="entry name" value="Mce4_CUP1"/>
    <property type="match status" value="1"/>
</dbReference>
<reference evidence="5 6" key="1">
    <citation type="submission" date="2016-01" db="EMBL/GenBank/DDBJ databases">
        <authorList>
            <consortium name="TB Trials Study Group"/>
            <person name="Sutton G."/>
            <person name="Brinkac L."/>
            <person name="Sanka R."/>
            <person name="Adams M."/>
            <person name="Lau E.L."/>
            <person name="Macaden R."/>
            <person name="Grewal H.M.S."/>
        </authorList>
    </citation>
    <scope>NUCLEOTIDE SEQUENCE [LARGE SCALE GENOMIC DNA]</scope>
    <source>
        <strain evidence="5 6">IS-1744</strain>
    </source>
</reference>
<dbReference type="InterPro" id="IPR005693">
    <property type="entry name" value="Mce"/>
</dbReference>
<dbReference type="InterPro" id="IPR052336">
    <property type="entry name" value="MlaD_Phospholipid_Transporter"/>
</dbReference>
<organism evidence="5 6">
    <name type="scientific">Mycobacterium lehmannii</name>
    <dbReference type="NCBI Taxonomy" id="2048550"/>
    <lineage>
        <taxon>Bacteria</taxon>
        <taxon>Bacillati</taxon>
        <taxon>Actinomycetota</taxon>
        <taxon>Actinomycetes</taxon>
        <taxon>Mycobacteriales</taxon>
        <taxon>Mycobacteriaceae</taxon>
        <taxon>Mycobacterium</taxon>
    </lineage>
</organism>
<gene>
    <name evidence="5" type="ORF">AU192_06865</name>
</gene>
<protein>
    <submittedName>
        <fullName evidence="5">Mammalian cell entry protein</fullName>
    </submittedName>
</protein>
<dbReference type="Proteomes" id="UP000053707">
    <property type="component" value="Unassembled WGS sequence"/>
</dbReference>
<evidence type="ECO:0000313" key="6">
    <source>
        <dbReference type="Proteomes" id="UP000053707"/>
    </source>
</evidence>
<evidence type="ECO:0000313" key="5">
    <source>
        <dbReference type="EMBL" id="KUI13840.1"/>
    </source>
</evidence>
<keyword evidence="2" id="KW-0472">Membrane</keyword>
<evidence type="ECO:0000256" key="1">
    <source>
        <dbReference type="SAM" id="MobiDB-lite"/>
    </source>
</evidence>
<dbReference type="PANTHER" id="PTHR33371">
    <property type="entry name" value="INTERMEMBRANE PHOSPHOLIPID TRANSPORT SYSTEM BINDING PROTEIN MLAD-RELATED"/>
    <property type="match status" value="1"/>
</dbReference>
<dbReference type="PANTHER" id="PTHR33371:SF16">
    <property type="entry name" value="MCE-FAMILY PROTEIN MCE3F"/>
    <property type="match status" value="1"/>
</dbReference>
<dbReference type="AlphaFoldDB" id="A0A101A524"/>
<keyword evidence="2" id="KW-1133">Transmembrane helix</keyword>
<keyword evidence="6" id="KW-1185">Reference proteome</keyword>
<evidence type="ECO:0000259" key="4">
    <source>
        <dbReference type="Pfam" id="PF11887"/>
    </source>
</evidence>
<sequence length="499" mass="53367">MRMTRQILIQMAIFSAIAIIALSVMIFGYMQLPTLLGVGQYRVTLELPETGGLYPRGNVTYRGVQVGEVKSVDLTDRGVEAVLSLDSDVRIPADLEAEVHSVSAVGEQYVQLLPRSGEGPELRDGDVIPLNRTTVPTDINTVLDDTARGLQAIPQENLRTVVDEAYTAVGGLGPELRRLVQGSATLAIDARKNLDPLLTLIDESKPILDTQTETAGSIQAWAANLASISGQLQSQDPAVSGILAKGPGAADEVRALFERLQPTLPIVLANLVSIGEVALAYQPSLEQLLVLLPQGTAVTQAVGVHKRNTKQDYMGDSLIFNLNAILPALPAPLPLPPQNLPPPCTTGFLPAQQQRVPVFEDYPDRPEGDLYCRTPQDAPFNVRGARNLPCITVPGKRAPTWQMCESDEQYVPLNDGYNWKGDPNATLSGQPIPHVPPDVPVAITPPPPGTPPLPVAAAEYDPASGEYVGPDGKVYTQSNLANGAAGERPWQSMLVPPGS</sequence>
<comment type="caution">
    <text evidence="5">The sequence shown here is derived from an EMBL/GenBank/DDBJ whole genome shotgun (WGS) entry which is preliminary data.</text>
</comment>